<evidence type="ECO:0000256" key="6">
    <source>
        <dbReference type="ARBA" id="ARBA00022801"/>
    </source>
</evidence>
<dbReference type="InterPro" id="IPR016047">
    <property type="entry name" value="M23ase_b-sheet_dom"/>
</dbReference>
<proteinExistence type="predicted"/>
<protein>
    <recommendedName>
        <fullName evidence="10">DD-carboxypeptidase/endopeptidase Mpg</fullName>
    </recommendedName>
    <alternativeName>
        <fullName evidence="13">Metalloprotease active against peptidoglycan</fullName>
    </alternativeName>
    <alternativeName>
        <fullName evidence="14">Zinc metallopeptidase</fullName>
    </alternativeName>
    <alternativeName>
        <fullName evidence="12">Zinc metalloprotease</fullName>
    </alternativeName>
    <alternativeName>
        <fullName evidence="11">Zinc-dependent metallopeptidase</fullName>
    </alternativeName>
</protein>
<evidence type="ECO:0000256" key="2">
    <source>
        <dbReference type="ARBA" id="ARBA00011245"/>
    </source>
</evidence>
<evidence type="ECO:0000256" key="14">
    <source>
        <dbReference type="ARBA" id="ARBA00081777"/>
    </source>
</evidence>
<evidence type="ECO:0000256" key="4">
    <source>
        <dbReference type="ARBA" id="ARBA00022670"/>
    </source>
</evidence>
<keyword evidence="7" id="KW-0862">Zinc</keyword>
<keyword evidence="8" id="KW-0482">Metalloprotease</keyword>
<keyword evidence="15" id="KW-1133">Transmembrane helix</keyword>
<keyword evidence="9" id="KW-0865">Zymogen</keyword>
<dbReference type="Proteomes" id="UP000252357">
    <property type="component" value="Unassembled WGS sequence"/>
</dbReference>
<organism evidence="18 19">
    <name type="scientific">Parvibium lacunae</name>
    <dbReference type="NCBI Taxonomy" id="1888893"/>
    <lineage>
        <taxon>Bacteria</taxon>
        <taxon>Pseudomonadati</taxon>
        <taxon>Pseudomonadota</taxon>
        <taxon>Betaproteobacteria</taxon>
        <taxon>Burkholderiales</taxon>
        <taxon>Alcaligenaceae</taxon>
        <taxon>Parvibium</taxon>
    </lineage>
</organism>
<evidence type="ECO:0000256" key="10">
    <source>
        <dbReference type="ARBA" id="ARBA00070348"/>
    </source>
</evidence>
<evidence type="ECO:0000256" key="5">
    <source>
        <dbReference type="ARBA" id="ARBA00022723"/>
    </source>
</evidence>
<evidence type="ECO:0000259" key="16">
    <source>
        <dbReference type="Pfam" id="PF01551"/>
    </source>
</evidence>
<evidence type="ECO:0000256" key="3">
    <source>
        <dbReference type="ARBA" id="ARBA00022558"/>
    </source>
</evidence>
<keyword evidence="15" id="KW-0472">Membrane</keyword>
<dbReference type="GO" id="GO:0006508">
    <property type="term" value="P:proteolysis"/>
    <property type="evidence" value="ECO:0007669"/>
    <property type="project" value="UniProtKB-KW"/>
</dbReference>
<dbReference type="Gene3D" id="2.70.70.10">
    <property type="entry name" value="Glucose Permease (Domain IIA)"/>
    <property type="match status" value="1"/>
</dbReference>
<dbReference type="EMBL" id="QPGB01000005">
    <property type="protein sequence ID" value="RCS56774.1"/>
    <property type="molecule type" value="Genomic_DNA"/>
</dbReference>
<feature type="transmembrane region" description="Helical" evidence="15">
    <location>
        <begin position="42"/>
        <end position="61"/>
    </location>
</feature>
<dbReference type="Gene3D" id="3.10.450.350">
    <property type="match status" value="2"/>
</dbReference>
<feature type="domain" description="M23ase beta-sheet core" evidence="16">
    <location>
        <begin position="351"/>
        <end position="447"/>
    </location>
</feature>
<dbReference type="Pfam" id="PF22310">
    <property type="entry name" value="NMB0315_dom_I"/>
    <property type="match status" value="1"/>
</dbReference>
<dbReference type="CDD" id="cd12797">
    <property type="entry name" value="M23_peptidase"/>
    <property type="match status" value="1"/>
</dbReference>
<evidence type="ECO:0000256" key="12">
    <source>
        <dbReference type="ARBA" id="ARBA00079577"/>
    </source>
</evidence>
<dbReference type="AlphaFoldDB" id="A0A368L056"/>
<dbReference type="RefSeq" id="WP_114403377.1">
    <property type="nucleotide sequence ID" value="NZ_QPGB01000005.1"/>
</dbReference>
<evidence type="ECO:0000256" key="13">
    <source>
        <dbReference type="ARBA" id="ARBA00080962"/>
    </source>
</evidence>
<evidence type="ECO:0000256" key="8">
    <source>
        <dbReference type="ARBA" id="ARBA00023049"/>
    </source>
</evidence>
<keyword evidence="6" id="KW-0378">Hydrolase</keyword>
<evidence type="ECO:0000256" key="15">
    <source>
        <dbReference type="SAM" id="Phobius"/>
    </source>
</evidence>
<name>A0A368L056_9BURK</name>
<dbReference type="PANTHER" id="PTHR21666">
    <property type="entry name" value="PEPTIDASE-RELATED"/>
    <property type="match status" value="1"/>
</dbReference>
<evidence type="ECO:0000313" key="19">
    <source>
        <dbReference type="Proteomes" id="UP000252357"/>
    </source>
</evidence>
<feature type="domain" description="DD-carboxypeptidase/endopeptidase Mpg-like N-terminal" evidence="17">
    <location>
        <begin position="106"/>
        <end position="169"/>
    </location>
</feature>
<evidence type="ECO:0000259" key="17">
    <source>
        <dbReference type="Pfam" id="PF22310"/>
    </source>
</evidence>
<comment type="cofactor">
    <cofactor evidence="1">
        <name>Zn(2+)</name>
        <dbReference type="ChEBI" id="CHEBI:29105"/>
    </cofactor>
</comment>
<evidence type="ECO:0000256" key="11">
    <source>
        <dbReference type="ARBA" id="ARBA00075934"/>
    </source>
</evidence>
<keyword evidence="5" id="KW-0479">Metal-binding</keyword>
<evidence type="ECO:0000256" key="9">
    <source>
        <dbReference type="ARBA" id="ARBA00023145"/>
    </source>
</evidence>
<keyword evidence="3" id="KW-1029">Fimbrium biogenesis</keyword>
<reference evidence="18 19" key="1">
    <citation type="journal article" date="2018" name="Int. J. Syst. Evol. Microbiol.">
        <title>Parvibium lacunae gen. nov., sp. nov., a new member of the family Alcaligenaceae isolated from a freshwater pond.</title>
        <authorList>
            <person name="Chen W.M."/>
            <person name="Xie P.B."/>
            <person name="Hsu M.Y."/>
            <person name="Sheu S.Y."/>
        </authorList>
    </citation>
    <scope>NUCLEOTIDE SEQUENCE [LARGE SCALE GENOMIC DNA]</scope>
    <source>
        <strain evidence="18 19">KMB9</strain>
    </source>
</reference>
<keyword evidence="15" id="KW-0812">Transmembrane</keyword>
<dbReference type="OrthoDB" id="9815245at2"/>
<evidence type="ECO:0000313" key="18">
    <source>
        <dbReference type="EMBL" id="RCS56774.1"/>
    </source>
</evidence>
<keyword evidence="4" id="KW-0645">Protease</keyword>
<evidence type="ECO:0000256" key="1">
    <source>
        <dbReference type="ARBA" id="ARBA00001947"/>
    </source>
</evidence>
<accession>A0A368L056</accession>
<keyword evidence="19" id="KW-1185">Reference proteome</keyword>
<dbReference type="FunFam" id="2.70.70.10:FF:000002">
    <property type="entry name" value="Murein DD-endopeptidase MepM"/>
    <property type="match status" value="1"/>
</dbReference>
<dbReference type="GO" id="GO:0004222">
    <property type="term" value="F:metalloendopeptidase activity"/>
    <property type="evidence" value="ECO:0007669"/>
    <property type="project" value="TreeGrafter"/>
</dbReference>
<dbReference type="SUPFAM" id="SSF51261">
    <property type="entry name" value="Duplicated hybrid motif"/>
    <property type="match status" value="1"/>
</dbReference>
<gene>
    <name evidence="18" type="ORF">DU000_10515</name>
</gene>
<comment type="subunit">
    <text evidence="2">Monomer.</text>
</comment>
<dbReference type="PANTHER" id="PTHR21666:SF288">
    <property type="entry name" value="CELL DIVISION PROTEIN YTFB"/>
    <property type="match status" value="1"/>
</dbReference>
<dbReference type="GO" id="GO:0046872">
    <property type="term" value="F:metal ion binding"/>
    <property type="evidence" value="ECO:0007669"/>
    <property type="project" value="UniProtKB-KW"/>
</dbReference>
<dbReference type="InterPro" id="IPR050570">
    <property type="entry name" value="Cell_wall_metabolism_enzyme"/>
</dbReference>
<dbReference type="InterPro" id="IPR011055">
    <property type="entry name" value="Dup_hybrid_motif"/>
</dbReference>
<comment type="caution">
    <text evidence="18">The sequence shown here is derived from an EMBL/GenBank/DDBJ whole genome shotgun (WGS) entry which is preliminary data.</text>
</comment>
<dbReference type="InterPro" id="IPR054512">
    <property type="entry name" value="NMB0315-like_N"/>
</dbReference>
<dbReference type="Pfam" id="PF01551">
    <property type="entry name" value="Peptidase_M23"/>
    <property type="match status" value="1"/>
</dbReference>
<sequence length="489" mass="54377">MRLPVLNFVFNGSALRALFSSLLGHEKRVDWRQLRQDRRVQFFALLFAIPVFGAVAAYSVAPAEHEPLIGLPPSQVAALPLALPPLAVAEELTPLYPLRRPTPFIQEETIRRGDTLASLLWRLGVRDPDAESFIKRDTIARNLLQLRPGRSVQAHTDSNGLLQKLRYFHTPAAADARQEGAGAASRLLEIERLGQGNLWQAKEVEIQNERRVEMRRADIRSSLFAATDAANIPDGIATQLAELFSGEIDFHKDLRRGDHFRVLYEAFYQQGDFVRAGRILAAEFNNGGKTIQAFWFAEPGERGQTGTHGAYYTAEGRSLKRQFLRSPLEFSRVTSGFTSARFHPILQTWRAHKGVDYAAPVGTPIRAVADGVVETAGVKGGYGNVLILKHGGQYSTVYAHLNSFARGLRKGAKVRQGDLIGYVGQTGWATGPHLHYEFRVNDEPRNPLAIALPQAQPLLGMRLLNFQQQARGQQQQLNLLNQTTLVALE</sequence>
<evidence type="ECO:0000256" key="7">
    <source>
        <dbReference type="ARBA" id="ARBA00022833"/>
    </source>
</evidence>